<accession>A0A2N5ZLU1</accession>
<evidence type="ECO:0000313" key="3">
    <source>
        <dbReference type="Proteomes" id="UP000234857"/>
    </source>
</evidence>
<proteinExistence type="predicted"/>
<dbReference type="PANTHER" id="PTHR38755">
    <property type="entry name" value="5,10-METHYLENETETRAHYDROFOLATE REDUCTASE"/>
    <property type="match status" value="1"/>
</dbReference>
<dbReference type="AlphaFoldDB" id="A0A2N5ZLU1"/>
<comment type="caution">
    <text evidence="2">The sequence shown here is derived from an EMBL/GenBank/DDBJ whole genome shotgun (WGS) entry which is preliminary data.</text>
</comment>
<dbReference type="Proteomes" id="UP000234857">
    <property type="component" value="Unassembled WGS sequence"/>
</dbReference>
<name>A0A2N5ZLU1_MUIH1</name>
<organism evidence="2 3">
    <name type="scientific">Muiribacterium halophilum</name>
    <dbReference type="NCBI Taxonomy" id="2053465"/>
    <lineage>
        <taxon>Bacteria</taxon>
        <taxon>Candidatus Muiribacteriota</taxon>
        <taxon>Candidatus Muiribacteriia</taxon>
        <taxon>Candidatus Muiribacteriales</taxon>
        <taxon>Candidatus Muiribacteriaceae</taxon>
        <taxon>Candidatus Muiribacterium</taxon>
    </lineage>
</organism>
<feature type="domain" description="Methylene-tetrahydrofolate reductase C-terminal-like" evidence="1">
    <location>
        <begin position="110"/>
        <end position="200"/>
    </location>
</feature>
<dbReference type="EMBL" id="PKTG01000024">
    <property type="protein sequence ID" value="PLX19649.1"/>
    <property type="molecule type" value="Genomic_DNA"/>
</dbReference>
<evidence type="ECO:0000313" key="2">
    <source>
        <dbReference type="EMBL" id="PLX19649.1"/>
    </source>
</evidence>
<sequence>MIITRFKDPENIEKIIKSMERVVLIGCGVCALDCGTSGDEILEKYTKIIEEKGKIVAGTLMIDGICNEMLVKRELKKIKELDFDSILVFSCGSGVQVLSMITGKPIHTFLDTVYLARKQRAGHFREACVMCGDCVLNDTANVCPRTQCPKGITNGPCGGSVDGKCEVDPEKDCAWVLIYTLLAEKHKEANIEKIFEPQKYINDLRPRKDDV</sequence>
<dbReference type="PANTHER" id="PTHR38755:SF1">
    <property type="entry name" value="METHYLENE-TETRAHYDROFOLATE REDUCTASE C-TERMINAL DOMAIN-CONTAINING PROTEIN"/>
    <property type="match status" value="1"/>
</dbReference>
<dbReference type="Pfam" id="PF12225">
    <property type="entry name" value="DUF5981"/>
    <property type="match status" value="1"/>
</dbReference>
<gene>
    <name evidence="2" type="ORF">C0601_01265</name>
</gene>
<dbReference type="InterPro" id="IPR022026">
    <property type="entry name" value="DUF5981"/>
</dbReference>
<reference evidence="2 3" key="1">
    <citation type="submission" date="2017-11" db="EMBL/GenBank/DDBJ databases">
        <title>Genome-resolved metagenomics identifies genetic mobility, metabolic interactions, and unexpected diversity in perchlorate-reducing communities.</title>
        <authorList>
            <person name="Barnum T.P."/>
            <person name="Figueroa I.A."/>
            <person name="Carlstrom C.I."/>
            <person name="Lucas L.N."/>
            <person name="Engelbrektson A.L."/>
            <person name="Coates J.D."/>
        </authorList>
    </citation>
    <scope>NUCLEOTIDE SEQUENCE [LARGE SCALE GENOMIC DNA]</scope>
    <source>
        <strain evidence="2">BM706</strain>
    </source>
</reference>
<protein>
    <submittedName>
        <fullName evidence="2">5,10-methylenetetrahydrofolate reductase</fullName>
    </submittedName>
</protein>
<evidence type="ECO:0000259" key="1">
    <source>
        <dbReference type="Pfam" id="PF12225"/>
    </source>
</evidence>